<dbReference type="EMBL" id="CAJNOQ010025627">
    <property type="protein sequence ID" value="CAF1538948.1"/>
    <property type="molecule type" value="Genomic_DNA"/>
</dbReference>
<dbReference type="OrthoDB" id="10030335at2759"/>
<name>A0A815W5L9_9BILA</name>
<keyword evidence="1" id="KW-0175">Coiled coil</keyword>
<feature type="chain" id="PRO_5036229135" evidence="2">
    <location>
        <begin position="23"/>
        <end position="371"/>
    </location>
</feature>
<dbReference type="Gene3D" id="1.20.1170.10">
    <property type="match status" value="1"/>
</dbReference>
<keyword evidence="5" id="KW-1185">Reference proteome</keyword>
<evidence type="ECO:0000313" key="3">
    <source>
        <dbReference type="EMBL" id="CAF1538948.1"/>
    </source>
</evidence>
<evidence type="ECO:0000313" key="5">
    <source>
        <dbReference type="Proteomes" id="UP000663829"/>
    </source>
</evidence>
<dbReference type="SUPFAM" id="SSF58100">
    <property type="entry name" value="Bacterial hemolysins"/>
    <property type="match status" value="1"/>
</dbReference>
<organism evidence="3 5">
    <name type="scientific">Didymodactylos carnosus</name>
    <dbReference type="NCBI Taxonomy" id="1234261"/>
    <lineage>
        <taxon>Eukaryota</taxon>
        <taxon>Metazoa</taxon>
        <taxon>Spiralia</taxon>
        <taxon>Gnathifera</taxon>
        <taxon>Rotifera</taxon>
        <taxon>Eurotatoria</taxon>
        <taxon>Bdelloidea</taxon>
        <taxon>Philodinida</taxon>
        <taxon>Philodinidae</taxon>
        <taxon>Didymodactylos</taxon>
    </lineage>
</organism>
<feature type="coiled-coil region" evidence="1">
    <location>
        <begin position="141"/>
        <end position="175"/>
    </location>
</feature>
<gene>
    <name evidence="3" type="ORF">GPM918_LOCUS38513</name>
    <name evidence="4" type="ORF">SRO942_LOCUS39343</name>
</gene>
<sequence>MKSTLRLPFLLLVCCLSTLSDGASDVTESWYETKMNETVIPAYKDVYTILQQSILNSLLANANTKDNSAVSELVSNLTCSVESLYNSVGTAVNESQKLRSEIDQKVEDAAAAVSAKEGEINGKQGEIQQKTAEIQGIQTQLSTAEQGLRDKQQNLANAENALRIAENELEEARRCHLGRKRRDWWSDRVGDIVGPICSVLNYDGINTAKDARNNAQSQVTSAQQQVDSYRQQLSSIQGQKTDLDTQLSQLQAQLQALQSTLLTLREESNTVATIDYELKRAIGHIKGIWDASAVLFTTIKNLINFDLLISPLNAIYDELTQSNLLMNMPVGIISNSTLIKVKQSVDKLAKVLPKLPFNTLLHDANCENTKQ</sequence>
<feature type="coiled-coil region" evidence="1">
    <location>
        <begin position="205"/>
        <end position="267"/>
    </location>
</feature>
<comment type="caution">
    <text evidence="3">The sequence shown here is derived from an EMBL/GenBank/DDBJ whole genome shotgun (WGS) entry which is preliminary data.</text>
</comment>
<dbReference type="Proteomes" id="UP000663829">
    <property type="component" value="Unassembled WGS sequence"/>
</dbReference>
<evidence type="ECO:0000313" key="4">
    <source>
        <dbReference type="EMBL" id="CAF4399159.1"/>
    </source>
</evidence>
<feature type="signal peptide" evidence="2">
    <location>
        <begin position="1"/>
        <end position="22"/>
    </location>
</feature>
<dbReference type="EMBL" id="CAJOBC010091254">
    <property type="protein sequence ID" value="CAF4399159.1"/>
    <property type="molecule type" value="Genomic_DNA"/>
</dbReference>
<reference evidence="3" key="1">
    <citation type="submission" date="2021-02" db="EMBL/GenBank/DDBJ databases">
        <authorList>
            <person name="Nowell W R."/>
        </authorList>
    </citation>
    <scope>NUCLEOTIDE SEQUENCE</scope>
</reference>
<evidence type="ECO:0000256" key="2">
    <source>
        <dbReference type="SAM" id="SignalP"/>
    </source>
</evidence>
<accession>A0A815W5L9</accession>
<protein>
    <submittedName>
        <fullName evidence="3">Uncharacterized protein</fullName>
    </submittedName>
</protein>
<dbReference type="Proteomes" id="UP000681722">
    <property type="component" value="Unassembled WGS sequence"/>
</dbReference>
<evidence type="ECO:0000256" key="1">
    <source>
        <dbReference type="SAM" id="Coils"/>
    </source>
</evidence>
<proteinExistence type="predicted"/>
<keyword evidence="2" id="KW-0732">Signal</keyword>
<dbReference type="AlphaFoldDB" id="A0A815W5L9"/>